<feature type="domain" description="ABC3 transporter permease C-terminal" evidence="7">
    <location>
        <begin position="647"/>
        <end position="755"/>
    </location>
</feature>
<feature type="transmembrane region" description="Helical" evidence="6">
    <location>
        <begin position="644"/>
        <end position="669"/>
    </location>
</feature>
<feature type="transmembrane region" description="Helical" evidence="6">
    <location>
        <begin position="244"/>
        <end position="268"/>
    </location>
</feature>
<evidence type="ECO:0000259" key="7">
    <source>
        <dbReference type="Pfam" id="PF02687"/>
    </source>
</evidence>
<feature type="transmembrane region" description="Helical" evidence="6">
    <location>
        <begin position="337"/>
        <end position="358"/>
    </location>
</feature>
<evidence type="ECO:0000313" key="9">
    <source>
        <dbReference type="Proteomes" id="UP000195030"/>
    </source>
</evidence>
<evidence type="ECO:0000256" key="3">
    <source>
        <dbReference type="ARBA" id="ARBA00022692"/>
    </source>
</evidence>
<dbReference type="Pfam" id="PF02687">
    <property type="entry name" value="FtsX"/>
    <property type="match status" value="2"/>
</dbReference>
<dbReference type="RefSeq" id="WP_060630384.1">
    <property type="nucleotide sequence ID" value="NZ_NFEL01000040.1"/>
</dbReference>
<reference evidence="8 9" key="1">
    <citation type="submission" date="2016-10" db="EMBL/GenBank/DDBJ databases">
        <title>Comparative genomics of Bacillus thuringiensis reveals a path to pathogens against multiple invertebrate hosts.</title>
        <authorList>
            <person name="Zheng J."/>
            <person name="Gao Q."/>
            <person name="Liu H."/>
            <person name="Peng D."/>
            <person name="Ruan L."/>
            <person name="Sun M."/>
        </authorList>
    </citation>
    <scope>NUCLEOTIDE SEQUENCE [LARGE SCALE GENOMIC DNA]</scope>
    <source>
        <strain evidence="8">CTC</strain>
    </source>
</reference>
<dbReference type="AlphaFoldDB" id="A0A243GPN2"/>
<keyword evidence="3 6" id="KW-0812">Transmembrane</keyword>
<evidence type="ECO:0000256" key="4">
    <source>
        <dbReference type="ARBA" id="ARBA00022989"/>
    </source>
</evidence>
<feature type="transmembrane region" description="Helical" evidence="6">
    <location>
        <begin position="728"/>
        <end position="753"/>
    </location>
</feature>
<comment type="caution">
    <text evidence="8">The sequence shown here is derived from an EMBL/GenBank/DDBJ whole genome shotgun (WGS) entry which is preliminary data.</text>
</comment>
<feature type="transmembrane region" description="Helical" evidence="6">
    <location>
        <begin position="410"/>
        <end position="429"/>
    </location>
</feature>
<feature type="transmembrane region" description="Helical" evidence="6">
    <location>
        <begin position="690"/>
        <end position="708"/>
    </location>
</feature>
<evidence type="ECO:0000256" key="2">
    <source>
        <dbReference type="ARBA" id="ARBA00022475"/>
    </source>
</evidence>
<dbReference type="PANTHER" id="PTHR30287:SF2">
    <property type="entry name" value="BLL1001 PROTEIN"/>
    <property type="match status" value="1"/>
</dbReference>
<sequence>MWKKKIKNSKLSFFLIAVILMVTSSLLSTSRIFIDNINNSITDYYSNPKFPDVYLFNSSKKEMKLLEEKASEGKIIKDLQEYKAMYSSMNINKLNNEKFNEDRNLIISIKNIKDLNWKLTILEGENNPSPGHGEIWISKILADKKDLRLNDIIEIDKANGSKFKVSAIINDSQNASLANPAKIMYINEKDVNLFDKEVTGEFAVFKYASEKEDVTKYIHDNFASNEYYMEKYYLILNQLADTGLVSVVMTLAGILTLISGIIVVMFTLRNNLKKEVKSIGTYKALGFKASEIKKIYSKAYLFVGVISTTIGVAISFPAAYILQKNILKYLGDFGYNIRYLIIGGIIIAFFNVIIQLFVTLELRKIKKISPIEAISMTGNPKGGNRSWVLFRNTNNPIALSINDILKDRRLSLNVCVITTIYMFTTLLFINTNHMFAVSNENANIWLNLHKTTATINTNITSQEMENDIVNYLNEDRKVENYGYGLYLNAGNYIKYDSEKYGALDVYAIESFSAYDNLGFEIYEGRLPGKFNEINVSIQMLSDTNLKIGDKMNFKINGRDEEFLIVGSFGSIKYGGRNVRLLNEAMKHYNFKPDYNTIVVQLENQKYYDDFKKDFEKKFKGTSVQADLGNYNQLLKDMTSMVPPVVTIISVFMLILSALNIITIISIIMMDERRKIGIQKALGFTSRFLKVRILSRIAILTLVGIAAAICMHEIISKPLIELVITSPNAIIFSLTKTILYCFVTFFVMLLFAFIGTLRIERINAIELMEE</sequence>
<dbReference type="Proteomes" id="UP000195030">
    <property type="component" value="Unassembled WGS sequence"/>
</dbReference>
<evidence type="ECO:0000256" key="1">
    <source>
        <dbReference type="ARBA" id="ARBA00004651"/>
    </source>
</evidence>
<protein>
    <submittedName>
        <fullName evidence="8">ABC transporter permease</fullName>
    </submittedName>
</protein>
<comment type="subcellular location">
    <subcellularLocation>
        <location evidence="1">Cell membrane</location>
        <topology evidence="1">Multi-pass membrane protein</topology>
    </subcellularLocation>
</comment>
<accession>A0A243GPN2</accession>
<organism evidence="8 9">
    <name type="scientific">Bacillus thuringiensis subsp. finitimus</name>
    <dbReference type="NCBI Taxonomy" id="29337"/>
    <lineage>
        <taxon>Bacteria</taxon>
        <taxon>Bacillati</taxon>
        <taxon>Bacillota</taxon>
        <taxon>Bacilli</taxon>
        <taxon>Bacillales</taxon>
        <taxon>Bacillaceae</taxon>
        <taxon>Bacillus</taxon>
        <taxon>Bacillus cereus group</taxon>
    </lineage>
</organism>
<evidence type="ECO:0000313" key="8">
    <source>
        <dbReference type="EMBL" id="OUA09751.1"/>
    </source>
</evidence>
<dbReference type="InterPro" id="IPR003838">
    <property type="entry name" value="ABC3_permease_C"/>
</dbReference>
<dbReference type="InterPro" id="IPR038766">
    <property type="entry name" value="Membrane_comp_ABC_pdt"/>
</dbReference>
<gene>
    <name evidence="8" type="ORF">BK772_11020</name>
</gene>
<keyword evidence="4 6" id="KW-1133">Transmembrane helix</keyword>
<proteinExistence type="predicted"/>
<keyword evidence="5 6" id="KW-0472">Membrane</keyword>
<keyword evidence="2" id="KW-1003">Cell membrane</keyword>
<evidence type="ECO:0000256" key="5">
    <source>
        <dbReference type="ARBA" id="ARBA00023136"/>
    </source>
</evidence>
<dbReference type="PANTHER" id="PTHR30287">
    <property type="entry name" value="MEMBRANE COMPONENT OF PREDICTED ABC SUPERFAMILY METABOLITE UPTAKE TRANSPORTER"/>
    <property type="match status" value="1"/>
</dbReference>
<name>A0A243GPN2_BACTF</name>
<dbReference type="EMBL" id="NFEL01000040">
    <property type="protein sequence ID" value="OUA09751.1"/>
    <property type="molecule type" value="Genomic_DNA"/>
</dbReference>
<evidence type="ECO:0000256" key="6">
    <source>
        <dbReference type="SAM" id="Phobius"/>
    </source>
</evidence>
<dbReference type="GO" id="GO:0005886">
    <property type="term" value="C:plasma membrane"/>
    <property type="evidence" value="ECO:0007669"/>
    <property type="project" value="UniProtKB-SubCell"/>
</dbReference>
<feature type="transmembrane region" description="Helical" evidence="6">
    <location>
        <begin position="299"/>
        <end position="322"/>
    </location>
</feature>
<feature type="domain" description="ABC3 transporter permease C-terminal" evidence="7">
    <location>
        <begin position="252"/>
        <end position="370"/>
    </location>
</feature>